<name>A0A6C0H851_9ZZZZ</name>
<proteinExistence type="predicted"/>
<reference evidence="1" key="1">
    <citation type="journal article" date="2020" name="Nature">
        <title>Giant virus diversity and host interactions through global metagenomics.</title>
        <authorList>
            <person name="Schulz F."/>
            <person name="Roux S."/>
            <person name="Paez-Espino D."/>
            <person name="Jungbluth S."/>
            <person name="Walsh D.A."/>
            <person name="Denef V.J."/>
            <person name="McMahon K.D."/>
            <person name="Konstantinidis K.T."/>
            <person name="Eloe-Fadrosh E.A."/>
            <person name="Kyrpides N.C."/>
            <person name="Woyke T."/>
        </authorList>
    </citation>
    <scope>NUCLEOTIDE SEQUENCE</scope>
    <source>
        <strain evidence="1">GVMAG-M-3300023179-82</strain>
    </source>
</reference>
<accession>A0A6C0H851</accession>
<protein>
    <submittedName>
        <fullName evidence="1">Uncharacterized protein</fullName>
    </submittedName>
</protein>
<organism evidence="1">
    <name type="scientific">viral metagenome</name>
    <dbReference type="NCBI Taxonomy" id="1070528"/>
    <lineage>
        <taxon>unclassified sequences</taxon>
        <taxon>metagenomes</taxon>
        <taxon>organismal metagenomes</taxon>
    </lineage>
</organism>
<dbReference type="AlphaFoldDB" id="A0A6C0H851"/>
<evidence type="ECO:0000313" key="1">
    <source>
        <dbReference type="EMBL" id="QHT76684.1"/>
    </source>
</evidence>
<dbReference type="EMBL" id="MN739899">
    <property type="protein sequence ID" value="QHT76684.1"/>
    <property type="molecule type" value="Genomic_DNA"/>
</dbReference>
<sequence>MNLYEKKYIKYKSKYIQLKQNTYRGGYSLETEIEKYIINILLNNINPLDTKNKENVKTILRKIYSDPKVKESFIKLYNSLIEKFIPEEYKLKFTIWKDISEIDKSQLFLGSSNFNKMGKLLLKPIKLVGNVYFTNIQILEYIINYIVKFIESQIEIDNKPIHDILKLIYHDATVKEAFENLYESFFTTGQQNIIKKLINKILTLSK</sequence>